<organism evidence="2 4">
    <name type="scientific">Roseospirillum parvum</name>
    <dbReference type="NCBI Taxonomy" id="83401"/>
    <lineage>
        <taxon>Bacteria</taxon>
        <taxon>Pseudomonadati</taxon>
        <taxon>Pseudomonadota</taxon>
        <taxon>Alphaproteobacteria</taxon>
        <taxon>Rhodospirillales</taxon>
        <taxon>Rhodospirillaceae</taxon>
        <taxon>Roseospirillum</taxon>
    </lineage>
</organism>
<evidence type="ECO:0008006" key="5">
    <source>
        <dbReference type="Google" id="ProtNLM"/>
    </source>
</evidence>
<dbReference type="EMBL" id="FNCV01000005">
    <property type="protein sequence ID" value="SDH20620.1"/>
    <property type="molecule type" value="Genomic_DNA"/>
</dbReference>
<name>A0A1G8AJY3_9PROT</name>
<evidence type="ECO:0000313" key="3">
    <source>
        <dbReference type="EMBL" id="SDH84837.1"/>
    </source>
</evidence>
<evidence type="ECO:0000313" key="4">
    <source>
        <dbReference type="Proteomes" id="UP000217076"/>
    </source>
</evidence>
<dbReference type="Proteomes" id="UP000217076">
    <property type="component" value="Unassembled WGS sequence"/>
</dbReference>
<protein>
    <recommendedName>
        <fullName evidence="5">Transposase</fullName>
    </recommendedName>
</protein>
<accession>A0A1G8AJY3</accession>
<dbReference type="AlphaFoldDB" id="A0A1G8AJY3"/>
<evidence type="ECO:0000313" key="2">
    <source>
        <dbReference type="EMBL" id="SDH20620.1"/>
    </source>
</evidence>
<reference evidence="2" key="2">
    <citation type="submission" date="2016-10" db="EMBL/GenBank/DDBJ databases">
        <authorList>
            <person name="de Groot N.N."/>
        </authorList>
    </citation>
    <scope>NUCLEOTIDE SEQUENCE [LARGE SCALE GENOMIC DNA]</scope>
    <source>
        <strain evidence="2">930I</strain>
    </source>
</reference>
<feature type="region of interest" description="Disordered" evidence="1">
    <location>
        <begin position="1"/>
        <end position="26"/>
    </location>
</feature>
<keyword evidence="4" id="KW-1185">Reference proteome</keyword>
<feature type="non-terminal residue" evidence="2">
    <location>
        <position position="26"/>
    </location>
</feature>
<gene>
    <name evidence="2" type="ORF">SAMN05421742_1051</name>
    <name evidence="3" type="ORF">SAMN05421742_1161</name>
</gene>
<reference evidence="4" key="1">
    <citation type="submission" date="2016-10" db="EMBL/GenBank/DDBJ databases">
        <authorList>
            <person name="Varghese N."/>
            <person name="Submissions S."/>
        </authorList>
    </citation>
    <scope>NUCLEOTIDE SEQUENCE [LARGE SCALE GENOMIC DNA]</scope>
    <source>
        <strain evidence="4">930I</strain>
    </source>
</reference>
<dbReference type="EMBL" id="FNCV01000016">
    <property type="protein sequence ID" value="SDH84837.1"/>
    <property type="molecule type" value="Genomic_DNA"/>
</dbReference>
<evidence type="ECO:0000256" key="1">
    <source>
        <dbReference type="SAM" id="MobiDB-lite"/>
    </source>
</evidence>
<proteinExistence type="predicted"/>
<sequence>MWTEITRPQYERTGQRYASDATDAEW</sequence>